<dbReference type="Proteomes" id="UP001196870">
    <property type="component" value="Unassembled WGS sequence"/>
</dbReference>
<evidence type="ECO:0000256" key="4">
    <source>
        <dbReference type="ARBA" id="ARBA00022801"/>
    </source>
</evidence>
<dbReference type="SUPFAM" id="SSF55811">
    <property type="entry name" value="Nudix"/>
    <property type="match status" value="1"/>
</dbReference>
<protein>
    <submittedName>
        <fullName evidence="8">NUDIX hydrolase</fullName>
    </submittedName>
</protein>
<dbReference type="PANTHER" id="PTHR12318">
    <property type="entry name" value="TESTOSTERONE-REGULATED PROTEIN RP2"/>
    <property type="match status" value="1"/>
</dbReference>
<accession>A0ABS5ESI5</accession>
<comment type="cofactor">
    <cofactor evidence="1">
        <name>Mn(2+)</name>
        <dbReference type="ChEBI" id="CHEBI:29035"/>
    </cofactor>
</comment>
<dbReference type="InterPro" id="IPR015797">
    <property type="entry name" value="NUDIX_hydrolase-like_dom_sf"/>
</dbReference>
<evidence type="ECO:0000313" key="9">
    <source>
        <dbReference type="Proteomes" id="UP001196870"/>
    </source>
</evidence>
<sequence>MSDTTLTTERPIAEPKLAATVLLLRDGAAGPEVFMVVRHGDIAFAGGALVFPGGRLDPADRVLAEAHGLEGDAGALRFAALRETFEESAILLTREAAPADVALRRGWQSAVCAETIGFGTLLAEQGLSPAPEALVHFAHWITPPSRPKRFDTHFFLAVAPAAQEAAHDGGEAVDSLWISPRVALTEADAGRHKLVVATRLNLMRLARFDSVAAILAHAAATPVVTIRPRSTETPEGRLMHFPIEAGYGLETYLSNDPAAM</sequence>
<evidence type="ECO:0000256" key="5">
    <source>
        <dbReference type="ARBA" id="ARBA00022842"/>
    </source>
</evidence>
<dbReference type="GO" id="GO:0016787">
    <property type="term" value="F:hydrolase activity"/>
    <property type="evidence" value="ECO:0007669"/>
    <property type="project" value="UniProtKB-KW"/>
</dbReference>
<evidence type="ECO:0000256" key="6">
    <source>
        <dbReference type="ARBA" id="ARBA00023211"/>
    </source>
</evidence>
<comment type="caution">
    <text evidence="8">The sequence shown here is derived from an EMBL/GenBank/DDBJ whole genome shotgun (WGS) entry which is preliminary data.</text>
</comment>
<name>A0ABS5ESI5_9PROT</name>
<feature type="domain" description="Nudix hydrolase" evidence="7">
    <location>
        <begin position="14"/>
        <end position="200"/>
    </location>
</feature>
<keyword evidence="6" id="KW-0464">Manganese</keyword>
<dbReference type="CDD" id="cd18870">
    <property type="entry name" value="NUDIX_AcylCoAdiphos_Nudt19"/>
    <property type="match status" value="1"/>
</dbReference>
<evidence type="ECO:0000259" key="7">
    <source>
        <dbReference type="PROSITE" id="PS51462"/>
    </source>
</evidence>
<reference evidence="9" key="1">
    <citation type="journal article" date="2021" name="Syst. Appl. Microbiol.">
        <title>Roseomonas hellenica sp. nov., isolated from roots of wild-growing Alkanna tinctoria.</title>
        <authorList>
            <person name="Rat A."/>
            <person name="Naranjo H.D."/>
            <person name="Lebbe L."/>
            <person name="Cnockaert M."/>
            <person name="Krigas N."/>
            <person name="Grigoriadou K."/>
            <person name="Maloupa E."/>
            <person name="Willems A."/>
        </authorList>
    </citation>
    <scope>NUCLEOTIDE SEQUENCE [LARGE SCALE GENOMIC DNA]</scope>
    <source>
        <strain evidence="9">LMG 31523</strain>
    </source>
</reference>
<dbReference type="PANTHER" id="PTHR12318:SF0">
    <property type="entry name" value="ACYL-COENZYME A DIPHOSPHATASE NUDT19"/>
    <property type="match status" value="1"/>
</dbReference>
<comment type="cofactor">
    <cofactor evidence="2">
        <name>Mg(2+)</name>
        <dbReference type="ChEBI" id="CHEBI:18420"/>
    </cofactor>
</comment>
<gene>
    <name evidence="8" type="ORF">GXW71_02650</name>
</gene>
<keyword evidence="3" id="KW-0479">Metal-binding</keyword>
<evidence type="ECO:0000256" key="1">
    <source>
        <dbReference type="ARBA" id="ARBA00001936"/>
    </source>
</evidence>
<keyword evidence="5" id="KW-0460">Magnesium</keyword>
<dbReference type="InterPro" id="IPR000086">
    <property type="entry name" value="NUDIX_hydrolase_dom"/>
</dbReference>
<evidence type="ECO:0000313" key="8">
    <source>
        <dbReference type="EMBL" id="MBR0663247.1"/>
    </source>
</evidence>
<proteinExistence type="predicted"/>
<keyword evidence="4 8" id="KW-0378">Hydrolase</keyword>
<dbReference type="InterPro" id="IPR039121">
    <property type="entry name" value="NUDT19"/>
</dbReference>
<keyword evidence="9" id="KW-1185">Reference proteome</keyword>
<evidence type="ECO:0000256" key="3">
    <source>
        <dbReference type="ARBA" id="ARBA00022723"/>
    </source>
</evidence>
<evidence type="ECO:0000256" key="2">
    <source>
        <dbReference type="ARBA" id="ARBA00001946"/>
    </source>
</evidence>
<dbReference type="EMBL" id="JAAGBB010000002">
    <property type="protein sequence ID" value="MBR0663247.1"/>
    <property type="molecule type" value="Genomic_DNA"/>
</dbReference>
<dbReference type="PROSITE" id="PS51462">
    <property type="entry name" value="NUDIX"/>
    <property type="match status" value="1"/>
</dbReference>
<organism evidence="8 9">
    <name type="scientific">Plastoroseomonas hellenica</name>
    <dbReference type="NCBI Taxonomy" id="2687306"/>
    <lineage>
        <taxon>Bacteria</taxon>
        <taxon>Pseudomonadati</taxon>
        <taxon>Pseudomonadota</taxon>
        <taxon>Alphaproteobacteria</taxon>
        <taxon>Acetobacterales</taxon>
        <taxon>Acetobacteraceae</taxon>
        <taxon>Plastoroseomonas</taxon>
    </lineage>
</organism>
<dbReference type="RefSeq" id="WP_211850834.1">
    <property type="nucleotide sequence ID" value="NZ_JAAGBB010000002.1"/>
</dbReference>
<dbReference type="Gene3D" id="3.90.79.10">
    <property type="entry name" value="Nucleoside Triphosphate Pyrophosphohydrolase"/>
    <property type="match status" value="1"/>
</dbReference>